<organism evidence="1 2">
    <name type="scientific">Panagrolaimus sp. PS1159</name>
    <dbReference type="NCBI Taxonomy" id="55785"/>
    <lineage>
        <taxon>Eukaryota</taxon>
        <taxon>Metazoa</taxon>
        <taxon>Ecdysozoa</taxon>
        <taxon>Nematoda</taxon>
        <taxon>Chromadorea</taxon>
        <taxon>Rhabditida</taxon>
        <taxon>Tylenchina</taxon>
        <taxon>Panagrolaimomorpha</taxon>
        <taxon>Panagrolaimoidea</taxon>
        <taxon>Panagrolaimidae</taxon>
        <taxon>Panagrolaimus</taxon>
    </lineage>
</organism>
<proteinExistence type="predicted"/>
<name>A0AC35FPH1_9BILA</name>
<reference evidence="2" key="1">
    <citation type="submission" date="2022-11" db="UniProtKB">
        <authorList>
            <consortium name="WormBaseParasite"/>
        </authorList>
    </citation>
    <scope>IDENTIFICATION</scope>
</reference>
<dbReference type="Proteomes" id="UP000887580">
    <property type="component" value="Unplaced"/>
</dbReference>
<sequence length="199" mass="22422">MKKTVIPRIGWNLSEGKNSVSLGIPFDGFKAWLYIVLPNQHYSLAKLIENINVHSFEEFTKSFEEFTKRGDFKGSKMFVQIPTFNQTSNIKCNEILESAGLKTMFNESSNLDGISESLKKVDNILHSSVFKVDENGSETDSSNVSKGESFEIPRTGGGYKFCADRPFLYFVVTCKDDKKVENNKVLLSPNNLLYVGTFC</sequence>
<dbReference type="WBParaSite" id="PS1159_v2.g19586.t2">
    <property type="protein sequence ID" value="PS1159_v2.g19586.t2"/>
    <property type="gene ID" value="PS1159_v2.g19586"/>
</dbReference>
<evidence type="ECO:0000313" key="2">
    <source>
        <dbReference type="WBParaSite" id="PS1159_v2.g19586.t2"/>
    </source>
</evidence>
<accession>A0AC35FPH1</accession>
<protein>
    <submittedName>
        <fullName evidence="2">Serpin domain-containing protein</fullName>
    </submittedName>
</protein>
<evidence type="ECO:0000313" key="1">
    <source>
        <dbReference type="Proteomes" id="UP000887580"/>
    </source>
</evidence>